<keyword evidence="2" id="KW-1185">Reference proteome</keyword>
<gene>
    <name evidence="1" type="ORF">DERYTH_LOCUS27910</name>
</gene>
<dbReference type="Proteomes" id="UP000789405">
    <property type="component" value="Unassembled WGS sequence"/>
</dbReference>
<organism evidence="1 2">
    <name type="scientific">Dentiscutata erythropus</name>
    <dbReference type="NCBI Taxonomy" id="1348616"/>
    <lineage>
        <taxon>Eukaryota</taxon>
        <taxon>Fungi</taxon>
        <taxon>Fungi incertae sedis</taxon>
        <taxon>Mucoromycota</taxon>
        <taxon>Glomeromycotina</taxon>
        <taxon>Glomeromycetes</taxon>
        <taxon>Diversisporales</taxon>
        <taxon>Gigasporaceae</taxon>
        <taxon>Dentiscutata</taxon>
    </lineage>
</organism>
<evidence type="ECO:0000313" key="1">
    <source>
        <dbReference type="EMBL" id="CAG8825474.1"/>
    </source>
</evidence>
<accession>A0A9N9PKJ3</accession>
<dbReference type="OrthoDB" id="3176171at2759"/>
<dbReference type="EMBL" id="CAJVPY010066524">
    <property type="protein sequence ID" value="CAG8825474.1"/>
    <property type="molecule type" value="Genomic_DNA"/>
</dbReference>
<protein>
    <submittedName>
        <fullName evidence="1">22482_t:CDS:1</fullName>
    </submittedName>
</protein>
<comment type="caution">
    <text evidence="1">The sequence shown here is derived from an EMBL/GenBank/DDBJ whole genome shotgun (WGS) entry which is preliminary data.</text>
</comment>
<evidence type="ECO:0000313" key="2">
    <source>
        <dbReference type="Proteomes" id="UP000789405"/>
    </source>
</evidence>
<name>A0A9N9PKJ3_9GLOM</name>
<feature type="non-terminal residue" evidence="1">
    <location>
        <position position="45"/>
    </location>
</feature>
<reference evidence="1" key="1">
    <citation type="submission" date="2021-06" db="EMBL/GenBank/DDBJ databases">
        <authorList>
            <person name="Kallberg Y."/>
            <person name="Tangrot J."/>
            <person name="Rosling A."/>
        </authorList>
    </citation>
    <scope>NUCLEOTIDE SEQUENCE</scope>
    <source>
        <strain evidence="1">MA453B</strain>
    </source>
</reference>
<sequence length="45" mass="4802">FEAQLQAVRERLEHARSQKSAASTGLSFGRIAKPLRGGGLPVVDP</sequence>
<dbReference type="AlphaFoldDB" id="A0A9N9PKJ3"/>
<proteinExistence type="predicted"/>